<dbReference type="EMBL" id="CADCTU010000509">
    <property type="protein sequence ID" value="CAA9324860.1"/>
    <property type="molecule type" value="Genomic_DNA"/>
</dbReference>
<protein>
    <submittedName>
        <fullName evidence="2">Uncharacterized protein</fullName>
    </submittedName>
</protein>
<keyword evidence="1" id="KW-0472">Membrane</keyword>
<sequence length="93" mass="9990">MSGRGGDDRVEHALEHAERVLLDVSHRVVHSLEELLRVPEPAASRWHRAGIAPRTERLFNAASAALLLVLAAGWSWSIVEAGRDGAPASAPPV</sequence>
<keyword evidence="1" id="KW-1133">Transmembrane helix</keyword>
<feature type="transmembrane region" description="Helical" evidence="1">
    <location>
        <begin position="58"/>
        <end position="79"/>
    </location>
</feature>
<proteinExistence type="predicted"/>
<feature type="non-terminal residue" evidence="2">
    <location>
        <position position="93"/>
    </location>
</feature>
<keyword evidence="1" id="KW-0812">Transmembrane</keyword>
<evidence type="ECO:0000313" key="2">
    <source>
        <dbReference type="EMBL" id="CAA9324860.1"/>
    </source>
</evidence>
<dbReference type="AlphaFoldDB" id="A0A6J4L9I7"/>
<evidence type="ECO:0000256" key="1">
    <source>
        <dbReference type="SAM" id="Phobius"/>
    </source>
</evidence>
<accession>A0A6J4L9I7</accession>
<name>A0A6J4L9I7_9BACT</name>
<gene>
    <name evidence="2" type="ORF">AVDCRST_MAG11-2167</name>
</gene>
<reference evidence="2" key="1">
    <citation type="submission" date="2020-02" db="EMBL/GenBank/DDBJ databases">
        <authorList>
            <person name="Meier V. D."/>
        </authorList>
    </citation>
    <scope>NUCLEOTIDE SEQUENCE</scope>
    <source>
        <strain evidence="2">AVDCRST_MAG11</strain>
    </source>
</reference>
<organism evidence="2">
    <name type="scientific">uncultured Gemmatimonadaceae bacterium</name>
    <dbReference type="NCBI Taxonomy" id="246130"/>
    <lineage>
        <taxon>Bacteria</taxon>
        <taxon>Pseudomonadati</taxon>
        <taxon>Gemmatimonadota</taxon>
        <taxon>Gemmatimonadia</taxon>
        <taxon>Gemmatimonadales</taxon>
        <taxon>Gemmatimonadaceae</taxon>
        <taxon>environmental samples</taxon>
    </lineage>
</organism>